<dbReference type="AlphaFoldDB" id="A0A0M4SNE9"/>
<dbReference type="PATRIC" id="fig|199.248.peg.1397"/>
<dbReference type="RefSeq" id="WP_054196956.1">
    <property type="nucleotide sequence ID" value="NZ_CABPUF010000005.1"/>
</dbReference>
<organism evidence="2 3">
    <name type="scientific">Campylobacter concisus</name>
    <dbReference type="NCBI Taxonomy" id="199"/>
    <lineage>
        <taxon>Bacteria</taxon>
        <taxon>Pseudomonadati</taxon>
        <taxon>Campylobacterota</taxon>
        <taxon>Epsilonproteobacteria</taxon>
        <taxon>Campylobacterales</taxon>
        <taxon>Campylobacteraceae</taxon>
        <taxon>Campylobacter</taxon>
    </lineage>
</organism>
<feature type="chain" id="PRO_5005801647" evidence="1">
    <location>
        <begin position="19"/>
        <end position="181"/>
    </location>
</feature>
<accession>A0A0M4SNE9</accession>
<gene>
    <name evidence="2" type="ORF">CCON33237_1354</name>
</gene>
<dbReference type="GeneID" id="28663031"/>
<dbReference type="InterPro" id="IPR009706">
    <property type="entry name" value="DUF1287"/>
</dbReference>
<evidence type="ECO:0000313" key="2">
    <source>
        <dbReference type="EMBL" id="ALF48009.1"/>
    </source>
</evidence>
<evidence type="ECO:0000313" key="3">
    <source>
        <dbReference type="Proteomes" id="UP000066049"/>
    </source>
</evidence>
<reference evidence="3" key="1">
    <citation type="submission" date="2015-08" db="EMBL/GenBank/DDBJ databases">
        <title>Comparative genomics of the Campylobacter concisus group.</title>
        <authorList>
            <person name="Miller W.G."/>
            <person name="Yee E."/>
            <person name="Chapman M.H."/>
            <person name="Huynh S."/>
            <person name="Bono J.L."/>
            <person name="On S.L.W."/>
            <person name="St Leger J."/>
            <person name="Foster G."/>
            <person name="Parker C.T."/>
        </authorList>
    </citation>
    <scope>NUCLEOTIDE SEQUENCE [LARGE SCALE GENOMIC DNA]</scope>
    <source>
        <strain evidence="3">ATCC 33237</strain>
    </source>
</reference>
<proteinExistence type="predicted"/>
<dbReference type="Pfam" id="PF06940">
    <property type="entry name" value="DUF1287"/>
    <property type="match status" value="1"/>
</dbReference>
<dbReference type="EMBL" id="CP012541">
    <property type="protein sequence ID" value="ALF48009.1"/>
    <property type="molecule type" value="Genomic_DNA"/>
</dbReference>
<dbReference type="PIRSF" id="PIRSF011444">
    <property type="entry name" value="DUF1287"/>
    <property type="match status" value="1"/>
</dbReference>
<feature type="signal peptide" evidence="1">
    <location>
        <begin position="1"/>
        <end position="18"/>
    </location>
</feature>
<keyword evidence="1" id="KW-0732">Signal</keyword>
<dbReference type="KEGG" id="ccoc:CCON33237_1354"/>
<evidence type="ECO:0000256" key="1">
    <source>
        <dbReference type="SAM" id="SignalP"/>
    </source>
</evidence>
<name>A0A0M4SNE9_9BACT</name>
<protein>
    <submittedName>
        <fullName evidence="2">Putative DUF1287 domain protein</fullName>
    </submittedName>
</protein>
<dbReference type="Proteomes" id="UP000066049">
    <property type="component" value="Chromosome"/>
</dbReference>
<sequence>MKKFLLLALFATQIFAFSASKFVNDARSQIGVTLSYDPSYERLAYPMGDVDIKKGVCTDVVVRALRHQEMDLQRLIFEDMSINFVSYPKKWGLKKADKNIDHRRVLNIATYLKRKGFEVSDDKFLPGDIVTWMLPRNLPHIGVISDKFEGQTPLVIHNIGSGVQEENILYNYKITGHFRLK</sequence>